<gene>
    <name evidence="1" type="ORF">ACJIZ3_018551</name>
</gene>
<dbReference type="EMBL" id="JBJXBP010000005">
    <property type="protein sequence ID" value="KAL3829749.1"/>
    <property type="molecule type" value="Genomic_DNA"/>
</dbReference>
<evidence type="ECO:0000313" key="2">
    <source>
        <dbReference type="Proteomes" id="UP001634393"/>
    </source>
</evidence>
<name>A0ABD3SYN4_9LAMI</name>
<sequence length="87" mass="10281">MGTKNSYFERPVSSWALEENQRKYREQKPSRIRITLLGRSSEDIAKEEIPDHLRAHKTRKHMKDSFIHPVLLLVQIVHKQKMDGLSD</sequence>
<comment type="caution">
    <text evidence="1">The sequence shown here is derived from an EMBL/GenBank/DDBJ whole genome shotgun (WGS) entry which is preliminary data.</text>
</comment>
<accession>A0ABD3SYN4</accession>
<keyword evidence="2" id="KW-1185">Reference proteome</keyword>
<reference evidence="1 2" key="1">
    <citation type="submission" date="2024-12" db="EMBL/GenBank/DDBJ databases">
        <title>The unique morphological basis and parallel evolutionary history of personate flowers in Penstemon.</title>
        <authorList>
            <person name="Depatie T.H."/>
            <person name="Wessinger C.A."/>
        </authorList>
    </citation>
    <scope>NUCLEOTIDE SEQUENCE [LARGE SCALE GENOMIC DNA]</scope>
    <source>
        <strain evidence="1">WTNN_2</strain>
        <tissue evidence="1">Leaf</tissue>
    </source>
</reference>
<proteinExistence type="predicted"/>
<evidence type="ECO:0000313" key="1">
    <source>
        <dbReference type="EMBL" id="KAL3829749.1"/>
    </source>
</evidence>
<dbReference type="Proteomes" id="UP001634393">
    <property type="component" value="Unassembled WGS sequence"/>
</dbReference>
<protein>
    <submittedName>
        <fullName evidence="1">Uncharacterized protein</fullName>
    </submittedName>
</protein>
<organism evidence="1 2">
    <name type="scientific">Penstemon smallii</name>
    <dbReference type="NCBI Taxonomy" id="265156"/>
    <lineage>
        <taxon>Eukaryota</taxon>
        <taxon>Viridiplantae</taxon>
        <taxon>Streptophyta</taxon>
        <taxon>Embryophyta</taxon>
        <taxon>Tracheophyta</taxon>
        <taxon>Spermatophyta</taxon>
        <taxon>Magnoliopsida</taxon>
        <taxon>eudicotyledons</taxon>
        <taxon>Gunneridae</taxon>
        <taxon>Pentapetalae</taxon>
        <taxon>asterids</taxon>
        <taxon>lamiids</taxon>
        <taxon>Lamiales</taxon>
        <taxon>Plantaginaceae</taxon>
        <taxon>Cheloneae</taxon>
        <taxon>Penstemon</taxon>
    </lineage>
</organism>
<dbReference type="AlphaFoldDB" id="A0ABD3SYN4"/>